<comment type="caution">
    <text evidence="2">The sequence shown here is derived from an EMBL/GenBank/DDBJ whole genome shotgun (WGS) entry which is preliminary data.</text>
</comment>
<dbReference type="Proteomes" id="UP001187415">
    <property type="component" value="Unassembled WGS sequence"/>
</dbReference>
<feature type="compositionally biased region" description="Basic and acidic residues" evidence="1">
    <location>
        <begin position="22"/>
        <end position="38"/>
    </location>
</feature>
<sequence>MTGQPAVKPSEASGRTLSRTKCFMEENKATATVTEKRTHHDGHHGGPITEAAHNRTNQEKTANSAISL</sequence>
<reference evidence="2" key="1">
    <citation type="submission" date="2023-07" db="EMBL/GenBank/DDBJ databases">
        <title>Chromosome-level Genome Assembly of Striped Snakehead (Channa striata).</title>
        <authorList>
            <person name="Liu H."/>
        </authorList>
    </citation>
    <scope>NUCLEOTIDE SEQUENCE</scope>
    <source>
        <strain evidence="2">Gz</strain>
        <tissue evidence="2">Muscle</tissue>
    </source>
</reference>
<dbReference type="AlphaFoldDB" id="A0AA88NLD3"/>
<gene>
    <name evidence="2" type="ORF">Q5P01_004311</name>
</gene>
<protein>
    <submittedName>
        <fullName evidence="2">Uncharacterized protein</fullName>
    </submittedName>
</protein>
<evidence type="ECO:0000313" key="3">
    <source>
        <dbReference type="Proteomes" id="UP001187415"/>
    </source>
</evidence>
<organism evidence="2 3">
    <name type="scientific">Channa striata</name>
    <name type="common">Snakehead murrel</name>
    <name type="synonym">Ophicephalus striatus</name>
    <dbReference type="NCBI Taxonomy" id="64152"/>
    <lineage>
        <taxon>Eukaryota</taxon>
        <taxon>Metazoa</taxon>
        <taxon>Chordata</taxon>
        <taxon>Craniata</taxon>
        <taxon>Vertebrata</taxon>
        <taxon>Euteleostomi</taxon>
        <taxon>Actinopterygii</taxon>
        <taxon>Neopterygii</taxon>
        <taxon>Teleostei</taxon>
        <taxon>Neoteleostei</taxon>
        <taxon>Acanthomorphata</taxon>
        <taxon>Anabantaria</taxon>
        <taxon>Anabantiformes</taxon>
        <taxon>Channoidei</taxon>
        <taxon>Channidae</taxon>
        <taxon>Channa</taxon>
    </lineage>
</organism>
<name>A0AA88NLD3_CHASR</name>
<dbReference type="EMBL" id="JAUPFM010000002">
    <property type="protein sequence ID" value="KAK2859691.1"/>
    <property type="molecule type" value="Genomic_DNA"/>
</dbReference>
<evidence type="ECO:0000313" key="2">
    <source>
        <dbReference type="EMBL" id="KAK2859691.1"/>
    </source>
</evidence>
<evidence type="ECO:0000256" key="1">
    <source>
        <dbReference type="SAM" id="MobiDB-lite"/>
    </source>
</evidence>
<keyword evidence="3" id="KW-1185">Reference proteome</keyword>
<feature type="compositionally biased region" description="Polar residues" evidence="1">
    <location>
        <begin position="59"/>
        <end position="68"/>
    </location>
</feature>
<accession>A0AA88NLD3</accession>
<proteinExistence type="predicted"/>
<feature type="region of interest" description="Disordered" evidence="1">
    <location>
        <begin position="1"/>
        <end position="68"/>
    </location>
</feature>